<dbReference type="PANTHER" id="PTHR43827">
    <property type="entry name" value="2,5-DIKETO-D-GLUCONIC ACID REDUCTASE"/>
    <property type="match status" value="1"/>
</dbReference>
<dbReference type="Gene3D" id="3.20.20.100">
    <property type="entry name" value="NADP-dependent oxidoreductase domain"/>
    <property type="match status" value="1"/>
</dbReference>
<dbReference type="GO" id="GO:0016491">
    <property type="term" value="F:oxidoreductase activity"/>
    <property type="evidence" value="ECO:0007669"/>
    <property type="project" value="InterPro"/>
</dbReference>
<dbReference type="InterPro" id="IPR023210">
    <property type="entry name" value="NADP_OxRdtase_dom"/>
</dbReference>
<accession>A0A815V3N4</accession>
<feature type="non-terminal residue" evidence="2">
    <location>
        <position position="117"/>
    </location>
</feature>
<dbReference type="PRINTS" id="PR00069">
    <property type="entry name" value="ALDKETRDTASE"/>
</dbReference>
<gene>
    <name evidence="2" type="ORF">ZHD862_LOCUS38495</name>
</gene>
<name>A0A815V3N4_9BILA</name>
<reference evidence="2" key="1">
    <citation type="submission" date="2021-02" db="EMBL/GenBank/DDBJ databases">
        <authorList>
            <person name="Nowell W R."/>
        </authorList>
    </citation>
    <scope>NUCLEOTIDE SEQUENCE</scope>
</reference>
<dbReference type="InterPro" id="IPR020471">
    <property type="entry name" value="AKR"/>
</dbReference>
<dbReference type="InterPro" id="IPR036812">
    <property type="entry name" value="NAD(P)_OxRdtase_dom_sf"/>
</dbReference>
<evidence type="ECO:0000259" key="1">
    <source>
        <dbReference type="Pfam" id="PF00248"/>
    </source>
</evidence>
<feature type="non-terminal residue" evidence="2">
    <location>
        <position position="1"/>
    </location>
</feature>
<dbReference type="AlphaFoldDB" id="A0A815V3N4"/>
<protein>
    <recommendedName>
        <fullName evidence="1">NADP-dependent oxidoreductase domain-containing protein</fullName>
    </recommendedName>
</protein>
<dbReference type="Pfam" id="PF00248">
    <property type="entry name" value="Aldo_ket_red"/>
    <property type="match status" value="1"/>
</dbReference>
<comment type="caution">
    <text evidence="2">The sequence shown here is derived from an EMBL/GenBank/DDBJ whole genome shotgun (WGS) entry which is preliminary data.</text>
</comment>
<dbReference type="SUPFAM" id="SSF51430">
    <property type="entry name" value="NAD(P)-linked oxidoreductase"/>
    <property type="match status" value="1"/>
</dbReference>
<evidence type="ECO:0000313" key="2">
    <source>
        <dbReference type="EMBL" id="CAF1524240.1"/>
    </source>
</evidence>
<proteinExistence type="predicted"/>
<sequence>MTLNDGTVIPMFGLGSNIIAAALTQGYLLIDTAEFYNNEQSVGVGIKQSNKKREEVFVISKWWPTSEGANSALRSLNNCLENLESNYVDLYMIHAPKGGCCADAYQALSEAKKEGKI</sequence>
<organism evidence="2 3">
    <name type="scientific">Rotaria sordida</name>
    <dbReference type="NCBI Taxonomy" id="392033"/>
    <lineage>
        <taxon>Eukaryota</taxon>
        <taxon>Metazoa</taxon>
        <taxon>Spiralia</taxon>
        <taxon>Gnathifera</taxon>
        <taxon>Rotifera</taxon>
        <taxon>Eurotatoria</taxon>
        <taxon>Bdelloidea</taxon>
        <taxon>Philodinida</taxon>
        <taxon>Philodinidae</taxon>
        <taxon>Rotaria</taxon>
    </lineage>
</organism>
<dbReference type="PANTHER" id="PTHR43827:SF13">
    <property type="entry name" value="ALDO_KETO REDUCTASE FAMILY PROTEIN"/>
    <property type="match status" value="1"/>
</dbReference>
<dbReference type="EMBL" id="CAJNOT010009322">
    <property type="protein sequence ID" value="CAF1524240.1"/>
    <property type="molecule type" value="Genomic_DNA"/>
</dbReference>
<dbReference type="Proteomes" id="UP000663864">
    <property type="component" value="Unassembled WGS sequence"/>
</dbReference>
<evidence type="ECO:0000313" key="3">
    <source>
        <dbReference type="Proteomes" id="UP000663864"/>
    </source>
</evidence>
<feature type="domain" description="NADP-dependent oxidoreductase" evidence="1">
    <location>
        <begin position="17"/>
        <end position="117"/>
    </location>
</feature>